<dbReference type="Proteomes" id="UP001313282">
    <property type="component" value="Unassembled WGS sequence"/>
</dbReference>
<keyword evidence="2" id="KW-1185">Reference proteome</keyword>
<evidence type="ECO:0000313" key="2">
    <source>
        <dbReference type="Proteomes" id="UP001313282"/>
    </source>
</evidence>
<comment type="caution">
    <text evidence="1">The sequence shown here is derived from an EMBL/GenBank/DDBJ whole genome shotgun (WGS) entry which is preliminary data.</text>
</comment>
<protein>
    <submittedName>
        <fullName evidence="1">Uncharacterized protein</fullName>
    </submittedName>
</protein>
<sequence>MDMSLDANTFNFTEDMMPEMEEFLRGWYSELVPEVAGNSATNIAGTPPSLEYNEADMMAEMNDYFGDVAPEPAIPQPVTPEPLFGPSTDPEVMAAMEEFFGEATCGGWTEETMMAELNKRFGEDGN</sequence>
<proteinExistence type="predicted"/>
<gene>
    <name evidence="1" type="ORF">TWF718_003125</name>
</gene>
<dbReference type="AlphaFoldDB" id="A0AAN8MPV7"/>
<organism evidence="1 2">
    <name type="scientific">Orbilia javanica</name>
    <dbReference type="NCBI Taxonomy" id="47235"/>
    <lineage>
        <taxon>Eukaryota</taxon>
        <taxon>Fungi</taxon>
        <taxon>Dikarya</taxon>
        <taxon>Ascomycota</taxon>
        <taxon>Pezizomycotina</taxon>
        <taxon>Orbiliomycetes</taxon>
        <taxon>Orbiliales</taxon>
        <taxon>Orbiliaceae</taxon>
        <taxon>Orbilia</taxon>
    </lineage>
</organism>
<evidence type="ECO:0000313" key="1">
    <source>
        <dbReference type="EMBL" id="KAK6330930.1"/>
    </source>
</evidence>
<dbReference type="EMBL" id="JAVHNR010000011">
    <property type="protein sequence ID" value="KAK6330930.1"/>
    <property type="molecule type" value="Genomic_DNA"/>
</dbReference>
<accession>A0AAN8MPV7</accession>
<reference evidence="1 2" key="1">
    <citation type="submission" date="2019-10" db="EMBL/GenBank/DDBJ databases">
        <authorList>
            <person name="Palmer J.M."/>
        </authorList>
    </citation>
    <scope>NUCLEOTIDE SEQUENCE [LARGE SCALE GENOMIC DNA]</scope>
    <source>
        <strain evidence="1 2">TWF718</strain>
    </source>
</reference>
<name>A0AAN8MPV7_9PEZI</name>